<reference evidence="3 4" key="1">
    <citation type="journal article" date="2018" name="Mol. Biol. Evol.">
        <title>Broad Genomic Sampling Reveals a Smut Pathogenic Ancestry of the Fungal Clade Ustilaginomycotina.</title>
        <authorList>
            <person name="Kijpornyongpan T."/>
            <person name="Mondo S.J."/>
            <person name="Barry K."/>
            <person name="Sandor L."/>
            <person name="Lee J."/>
            <person name="Lipzen A."/>
            <person name="Pangilinan J."/>
            <person name="LaButti K."/>
            <person name="Hainaut M."/>
            <person name="Henrissat B."/>
            <person name="Grigoriev I.V."/>
            <person name="Spatafora J.W."/>
            <person name="Aime M.C."/>
        </authorList>
    </citation>
    <scope>NUCLEOTIDE SEQUENCE [LARGE SCALE GENOMIC DNA]</scope>
    <source>
        <strain evidence="3 4">MCA 5214</strain>
    </source>
</reference>
<feature type="coiled-coil region" evidence="1">
    <location>
        <begin position="775"/>
        <end position="816"/>
    </location>
</feature>
<evidence type="ECO:0000313" key="4">
    <source>
        <dbReference type="Proteomes" id="UP000245884"/>
    </source>
</evidence>
<dbReference type="EMBL" id="KZ819672">
    <property type="protein sequence ID" value="PWN26147.1"/>
    <property type="molecule type" value="Genomic_DNA"/>
</dbReference>
<feature type="coiled-coil region" evidence="1">
    <location>
        <begin position="1148"/>
        <end position="1175"/>
    </location>
</feature>
<feature type="compositionally biased region" description="Low complexity" evidence="2">
    <location>
        <begin position="323"/>
        <end position="336"/>
    </location>
</feature>
<feature type="coiled-coil region" evidence="1">
    <location>
        <begin position="1075"/>
        <end position="1124"/>
    </location>
</feature>
<feature type="compositionally biased region" description="Acidic residues" evidence="2">
    <location>
        <begin position="427"/>
        <end position="453"/>
    </location>
</feature>
<organism evidence="3 4">
    <name type="scientific">Jaminaea rosea</name>
    <dbReference type="NCBI Taxonomy" id="1569628"/>
    <lineage>
        <taxon>Eukaryota</taxon>
        <taxon>Fungi</taxon>
        <taxon>Dikarya</taxon>
        <taxon>Basidiomycota</taxon>
        <taxon>Ustilaginomycotina</taxon>
        <taxon>Exobasidiomycetes</taxon>
        <taxon>Microstromatales</taxon>
        <taxon>Microstromatales incertae sedis</taxon>
        <taxon>Jaminaea</taxon>
    </lineage>
</organism>
<feature type="region of interest" description="Disordered" evidence="2">
    <location>
        <begin position="868"/>
        <end position="893"/>
    </location>
</feature>
<keyword evidence="1" id="KW-0175">Coiled coil</keyword>
<feature type="compositionally biased region" description="Polar residues" evidence="2">
    <location>
        <begin position="240"/>
        <end position="258"/>
    </location>
</feature>
<sequence>MASFSSSSSFSSPSRRYQEGDKENTPSPSSSHSHSIAATPLPRRKALLSEVIAQSRTPSATPKPPKPLPPRTPASALKSILRQSETPSSSSMLGGGSSSSSSSGRGVEWGYRMTDEGDVSKISVTTAGSTAAPTSNHEEHCEEDEEQQASSSRLSLPSTNANTSTSTSRTSIRSTRPPTAPAALDASTSASTDLSLSSLSNTGGPLLSMGENASNSNLLRHLDDSMNSGSVLSVGRTPRAVSQTRNRPTSSPNPSITATPRPMRPRQAAAQPLLPPGKQSPSSSLHAHSSSPATEMPRPASTLPSQTQAHAHAHAHVPRERLSTGTTISTNSSSLSVADMSTLSSQSLNDSFFRREGEKLRVAFWGGQEQCGQEQAKEEVEDVQVAESSDVPAGEEMRGKGDAEVHESSVADVSQAGISAVHSSDGQGEEEKDEDEEQAEEKDEDEEQAEEQAEASLPAVVEPEVSMTSEAQSFETSSPRSMLDSPTVKIAARSPQPSPQHDANTSAVSASRQLEADSASPSSSSITASSASPSPKPAASPAPRRPESGYTASPSADKLRRLALGRASVERLRAGGDSAPRATKGRTSGGSATSAASSDFVSFATAGQSAEEDGELETEVETEEDAEAQQERSAQSPARVVASPKMKDKTMRKQMQSPHPAAAQTHGHFAEMATPSPTRRPASAISSPTQQQWPPTPATSLSLPPSGSPPSGDAQTRLLAVRHALDEYLFTHSSRLSTLSVRLTSTLSEASLLRDVLTSELESKSQLLRELAGVKWELEERMRDKEGVLEEWKREREEGERRDAELRRLVERMREQVGRRVGVAAANAASGVGSGDEEVIRLRDELTHERELREQQRRDYEVRLLAVRATSSSPSSQRSREASPQPSASTEEIARLARESVERDHEVRVYSLQRDHEEALESLEEQLIEAQRERDDALQRAEGMEEVERERDDARQERDDAREERDEACDAREALSEELAKAQRERDEAVAERDEAADGSKGRQASTHEVEELRAANEELSTRLEELIAEREERDQAHQAALAALERELKQNHDADVEHQRGEAAAKHDQLHAIALRMEQEREELLAAVADMERTVVTPQEARIAELEHQVAEQTKQLQSSSSSAEAAELQARCDKLAAQVGDRGLTITKLERQNEKLELEIQNHAMALVAKQEELALLKRKVRKAGLVTPGQTPASLDDGRYEAASSSWEHGAPEEILERGPVPAKARGRRTMDGAGAAAGGPLRSATVNQVVNEDQEDLAEEEATPKTRRVVHHPRHSTIAVRPSHSRSSSQASQSDQEQQTEERHRISLSSTGSSSSASLQKRTTRASSRDLTGTTFPDVPTHSIASEGTYGGLEEPMSLTNVSRSRQSLSLSRPSLPANAAGRRALVGRASTNSSRSSVSSASSNSSRMSLSGGASMSKMPGMESFLAKRRAAGEAVARMSAMSDATPRRSRGWAEQEQENLMPA</sequence>
<evidence type="ECO:0000313" key="3">
    <source>
        <dbReference type="EMBL" id="PWN26147.1"/>
    </source>
</evidence>
<feature type="compositionally biased region" description="Acidic residues" evidence="2">
    <location>
        <begin position="610"/>
        <end position="628"/>
    </location>
</feature>
<proteinExistence type="predicted"/>
<feature type="compositionally biased region" description="Acidic residues" evidence="2">
    <location>
        <begin position="1256"/>
        <end position="1265"/>
    </location>
</feature>
<evidence type="ECO:0000256" key="2">
    <source>
        <dbReference type="SAM" id="MobiDB-lite"/>
    </source>
</evidence>
<feature type="compositionally biased region" description="Low complexity" evidence="2">
    <location>
        <begin position="1311"/>
        <end position="1322"/>
    </location>
</feature>
<dbReference type="STRING" id="1569628.A0A316ULL0"/>
<keyword evidence="4" id="KW-1185">Reference proteome</keyword>
<protein>
    <submittedName>
        <fullName evidence="3">Uncharacterized protein</fullName>
    </submittedName>
</protein>
<feature type="compositionally biased region" description="Basic residues" evidence="2">
    <location>
        <begin position="1269"/>
        <end position="1279"/>
    </location>
</feature>
<evidence type="ECO:0000256" key="1">
    <source>
        <dbReference type="SAM" id="Coils"/>
    </source>
</evidence>
<feature type="region of interest" description="Disordered" evidence="2">
    <location>
        <begin position="367"/>
        <end position="716"/>
    </location>
</feature>
<feature type="compositionally biased region" description="Polar residues" evidence="2">
    <location>
        <begin position="499"/>
        <end position="512"/>
    </location>
</feature>
<accession>A0A316ULL0</accession>
<feature type="compositionally biased region" description="Polar residues" evidence="2">
    <location>
        <begin position="122"/>
        <end position="135"/>
    </location>
</feature>
<feature type="region of interest" description="Disordered" evidence="2">
    <location>
        <begin position="1190"/>
        <end position="1469"/>
    </location>
</feature>
<feature type="compositionally biased region" description="Low complexity" evidence="2">
    <location>
        <begin position="1289"/>
        <end position="1301"/>
    </location>
</feature>
<dbReference type="RefSeq" id="XP_025360759.1">
    <property type="nucleotide sequence ID" value="XM_025509299.1"/>
</dbReference>
<feature type="compositionally biased region" description="Low complexity" evidence="2">
    <location>
        <begin position="1367"/>
        <end position="1381"/>
    </location>
</feature>
<feature type="compositionally biased region" description="Low complexity" evidence="2">
    <location>
        <begin position="1"/>
        <end position="14"/>
    </location>
</feature>
<feature type="compositionally biased region" description="Low complexity" evidence="2">
    <location>
        <begin position="26"/>
        <end position="35"/>
    </location>
</feature>
<feature type="compositionally biased region" description="Polar residues" evidence="2">
    <location>
        <begin position="466"/>
        <end position="480"/>
    </location>
</feature>
<feature type="compositionally biased region" description="Low complexity" evidence="2">
    <location>
        <begin position="686"/>
        <end position="712"/>
    </location>
</feature>
<feature type="compositionally biased region" description="Low complexity" evidence="2">
    <location>
        <begin position="280"/>
        <end position="293"/>
    </location>
</feature>
<dbReference type="OrthoDB" id="2593174at2759"/>
<feature type="compositionally biased region" description="Low complexity" evidence="2">
    <location>
        <begin position="868"/>
        <end position="887"/>
    </location>
</feature>
<gene>
    <name evidence="3" type="ORF">BDZ90DRAFT_280686</name>
</gene>
<dbReference type="PANTHER" id="PTHR48125">
    <property type="entry name" value="LP07818P1"/>
    <property type="match status" value="1"/>
</dbReference>
<feature type="compositionally biased region" description="Basic and acidic residues" evidence="2">
    <location>
        <begin position="395"/>
        <end position="409"/>
    </location>
</feature>
<dbReference type="Proteomes" id="UP000245884">
    <property type="component" value="Unassembled WGS sequence"/>
</dbReference>
<feature type="compositionally biased region" description="Low complexity" evidence="2">
    <location>
        <begin position="1391"/>
        <end position="1422"/>
    </location>
</feature>
<feature type="compositionally biased region" description="Pro residues" evidence="2">
    <location>
        <begin position="61"/>
        <end position="72"/>
    </location>
</feature>
<dbReference type="GeneID" id="37031122"/>
<feature type="compositionally biased region" description="Low complexity" evidence="2">
    <location>
        <begin position="585"/>
        <end position="598"/>
    </location>
</feature>
<feature type="compositionally biased region" description="Low complexity" evidence="2">
    <location>
        <begin position="518"/>
        <end position="533"/>
    </location>
</feature>
<feature type="compositionally biased region" description="Low complexity" evidence="2">
    <location>
        <begin position="154"/>
        <end position="208"/>
    </location>
</feature>
<feature type="region of interest" description="Disordered" evidence="2">
    <location>
        <begin position="1"/>
        <end position="342"/>
    </location>
</feature>
<feature type="compositionally biased region" description="Low complexity" evidence="2">
    <location>
        <begin position="88"/>
        <end position="106"/>
    </location>
</feature>
<dbReference type="PANTHER" id="PTHR48125:SF12">
    <property type="entry name" value="AT HOOK TRANSCRIPTION FACTOR FAMILY-RELATED"/>
    <property type="match status" value="1"/>
</dbReference>
<feature type="region of interest" description="Disordered" evidence="2">
    <location>
        <begin position="923"/>
        <end position="1018"/>
    </location>
</feature>
<feature type="compositionally biased region" description="Polar residues" evidence="2">
    <location>
        <begin position="1323"/>
        <end position="1339"/>
    </location>
</feature>
<feature type="compositionally biased region" description="Basic and acidic residues" evidence="2">
    <location>
        <begin position="930"/>
        <end position="1018"/>
    </location>
</feature>
<name>A0A316ULL0_9BASI</name>